<organism evidence="8 9">
    <name type="scientific">Rubrivivax gelatinosus</name>
    <name type="common">Rhodocyclus gelatinosus</name>
    <name type="synonym">Rhodopseudomonas gelatinosa</name>
    <dbReference type="NCBI Taxonomy" id="28068"/>
    <lineage>
        <taxon>Bacteria</taxon>
        <taxon>Pseudomonadati</taxon>
        <taxon>Pseudomonadota</taxon>
        <taxon>Betaproteobacteria</taxon>
        <taxon>Burkholderiales</taxon>
        <taxon>Sphaerotilaceae</taxon>
        <taxon>Rubrivivax</taxon>
    </lineage>
</organism>
<keyword evidence="4 7" id="KW-0949">S-adenosyl-L-methionine</keyword>
<dbReference type="EC" id="2.1.1.37" evidence="1"/>
<keyword evidence="5" id="KW-0680">Restriction system</keyword>
<dbReference type="Gene3D" id="3.40.50.150">
    <property type="entry name" value="Vaccinia Virus protein VP39"/>
    <property type="match status" value="1"/>
</dbReference>
<dbReference type="InterPro" id="IPR029063">
    <property type="entry name" value="SAM-dependent_MTases_sf"/>
</dbReference>
<comment type="similarity">
    <text evidence="7">Belongs to the class I-like SAM-binding methyltransferase superfamily. C5-methyltransferase family.</text>
</comment>
<sequence length="304" mass="33070">MRAIDLFAGAGGFSTGAVLAGCRVLWAANHWPVAVEWHAANHPETEHECQDLQQADFRAAPAHDLLLASPACQGHSPARGKDRPHHDAQRATAWAVVTCAEVHRPPVVVIENVPAFSNWALYPAWCAAMHALGYALAPMVLDAADAGVPQQRRRLFVVATRSRHPIELQMHQREHRPAAAAIDFTAGRWSPVQRPGRSARTLARIAAGRRRFGARFVAPYYGSGSGETGRSLDRPIGTLTTRARWAVVDGERMRMVLATEGRELMGLPDGYLLPANEATAWHLIGNAVCPPQAAQLIEAIRRAA</sequence>
<reference evidence="8" key="2">
    <citation type="journal article" date="2020" name="Microorganisms">
        <title>Osmotic Adaptation and Compatible Solute Biosynthesis of Phototrophic Bacteria as Revealed from Genome Analyses.</title>
        <authorList>
            <person name="Imhoff J.F."/>
            <person name="Rahn T."/>
            <person name="Kunzel S."/>
            <person name="Keller A."/>
            <person name="Neulinger S.C."/>
        </authorList>
    </citation>
    <scope>NUCLEOTIDE SEQUENCE</scope>
    <source>
        <strain evidence="8">IM 151</strain>
    </source>
</reference>
<dbReference type="SUPFAM" id="SSF53335">
    <property type="entry name" value="S-adenosyl-L-methionine-dependent methyltransferases"/>
    <property type="match status" value="1"/>
</dbReference>
<dbReference type="InterPro" id="IPR050390">
    <property type="entry name" value="C5-Methyltransferase"/>
</dbReference>
<dbReference type="PANTHER" id="PTHR10629:SF52">
    <property type="entry name" value="DNA (CYTOSINE-5)-METHYLTRANSFERASE 1"/>
    <property type="match status" value="1"/>
</dbReference>
<dbReference type="EMBL" id="NRRU01000001">
    <property type="protein sequence ID" value="MBK1711274.1"/>
    <property type="molecule type" value="Genomic_DNA"/>
</dbReference>
<evidence type="ECO:0000313" key="8">
    <source>
        <dbReference type="EMBL" id="MBK1711274.1"/>
    </source>
</evidence>
<proteinExistence type="inferred from homology"/>
<evidence type="ECO:0000256" key="7">
    <source>
        <dbReference type="PROSITE-ProRule" id="PRU01016"/>
    </source>
</evidence>
<dbReference type="PROSITE" id="PS51257">
    <property type="entry name" value="PROKAR_LIPOPROTEIN"/>
    <property type="match status" value="1"/>
</dbReference>
<dbReference type="RefSeq" id="WP_200377494.1">
    <property type="nucleotide sequence ID" value="NZ_NRRU01000001.1"/>
</dbReference>
<evidence type="ECO:0000256" key="3">
    <source>
        <dbReference type="ARBA" id="ARBA00022679"/>
    </source>
</evidence>
<reference evidence="8" key="1">
    <citation type="submission" date="2017-08" db="EMBL/GenBank/DDBJ databases">
        <authorList>
            <person name="Imhoff J.F."/>
            <person name="Rahn T."/>
            <person name="Kuenzel S."/>
            <person name="Neulinger S.C."/>
        </authorList>
    </citation>
    <scope>NUCLEOTIDE SEQUENCE</scope>
    <source>
        <strain evidence="8">IM 151</strain>
    </source>
</reference>
<dbReference type="Pfam" id="PF00145">
    <property type="entry name" value="DNA_methylase"/>
    <property type="match status" value="1"/>
</dbReference>
<dbReference type="Proteomes" id="UP001041814">
    <property type="component" value="Unassembled WGS sequence"/>
</dbReference>
<accession>A0ABS1DPG2</accession>
<feature type="active site" evidence="7">
    <location>
        <position position="72"/>
    </location>
</feature>
<evidence type="ECO:0000256" key="6">
    <source>
        <dbReference type="ARBA" id="ARBA00047422"/>
    </source>
</evidence>
<gene>
    <name evidence="8" type="ORF">CKO43_00595</name>
</gene>
<keyword evidence="9" id="KW-1185">Reference proteome</keyword>
<evidence type="ECO:0000256" key="5">
    <source>
        <dbReference type="ARBA" id="ARBA00022747"/>
    </source>
</evidence>
<keyword evidence="2 7" id="KW-0489">Methyltransferase</keyword>
<dbReference type="PANTHER" id="PTHR10629">
    <property type="entry name" value="CYTOSINE-SPECIFIC METHYLTRANSFERASE"/>
    <property type="match status" value="1"/>
</dbReference>
<evidence type="ECO:0000256" key="1">
    <source>
        <dbReference type="ARBA" id="ARBA00011975"/>
    </source>
</evidence>
<keyword evidence="3 7" id="KW-0808">Transferase</keyword>
<dbReference type="PRINTS" id="PR00105">
    <property type="entry name" value="C5METTRFRASE"/>
</dbReference>
<dbReference type="Gene3D" id="3.90.120.10">
    <property type="entry name" value="DNA Methylase, subunit A, domain 2"/>
    <property type="match status" value="1"/>
</dbReference>
<evidence type="ECO:0000313" key="9">
    <source>
        <dbReference type="Proteomes" id="UP001041814"/>
    </source>
</evidence>
<name>A0ABS1DPG2_RUBGE</name>
<evidence type="ECO:0000256" key="2">
    <source>
        <dbReference type="ARBA" id="ARBA00022603"/>
    </source>
</evidence>
<dbReference type="InterPro" id="IPR001525">
    <property type="entry name" value="C5_MeTfrase"/>
</dbReference>
<dbReference type="PROSITE" id="PS51679">
    <property type="entry name" value="SAM_MT_C5"/>
    <property type="match status" value="1"/>
</dbReference>
<comment type="catalytic activity">
    <reaction evidence="6">
        <text>a 2'-deoxycytidine in DNA + S-adenosyl-L-methionine = a 5-methyl-2'-deoxycytidine in DNA + S-adenosyl-L-homocysteine + H(+)</text>
        <dbReference type="Rhea" id="RHEA:13681"/>
        <dbReference type="Rhea" id="RHEA-COMP:11369"/>
        <dbReference type="Rhea" id="RHEA-COMP:11370"/>
        <dbReference type="ChEBI" id="CHEBI:15378"/>
        <dbReference type="ChEBI" id="CHEBI:57856"/>
        <dbReference type="ChEBI" id="CHEBI:59789"/>
        <dbReference type="ChEBI" id="CHEBI:85452"/>
        <dbReference type="ChEBI" id="CHEBI:85454"/>
        <dbReference type="EC" id="2.1.1.37"/>
    </reaction>
</comment>
<evidence type="ECO:0000256" key="4">
    <source>
        <dbReference type="ARBA" id="ARBA00022691"/>
    </source>
</evidence>
<comment type="caution">
    <text evidence="8">The sequence shown here is derived from an EMBL/GenBank/DDBJ whole genome shotgun (WGS) entry which is preliminary data.</text>
</comment>
<protein>
    <recommendedName>
        <fullName evidence="1">DNA (cytosine-5-)-methyltransferase</fullName>
        <ecNumber evidence="1">2.1.1.37</ecNumber>
    </recommendedName>
</protein>